<accession>A0ABP8BLG2</accession>
<evidence type="ECO:0000313" key="3">
    <source>
        <dbReference type="Proteomes" id="UP001501251"/>
    </source>
</evidence>
<comment type="caution">
    <text evidence="2">The sequence shown here is derived from an EMBL/GenBank/DDBJ whole genome shotgun (WGS) entry which is preliminary data.</text>
</comment>
<keyword evidence="3" id="KW-1185">Reference proteome</keyword>
<evidence type="ECO:0000313" key="2">
    <source>
        <dbReference type="EMBL" id="GAA4209768.1"/>
    </source>
</evidence>
<feature type="compositionally biased region" description="Basic and acidic residues" evidence="1">
    <location>
        <begin position="1"/>
        <end position="38"/>
    </location>
</feature>
<organism evidence="2 3">
    <name type="scientific">Streptosporangium oxazolinicum</name>
    <dbReference type="NCBI Taxonomy" id="909287"/>
    <lineage>
        <taxon>Bacteria</taxon>
        <taxon>Bacillati</taxon>
        <taxon>Actinomycetota</taxon>
        <taxon>Actinomycetes</taxon>
        <taxon>Streptosporangiales</taxon>
        <taxon>Streptosporangiaceae</taxon>
        <taxon>Streptosporangium</taxon>
    </lineage>
</organism>
<evidence type="ECO:0000256" key="1">
    <source>
        <dbReference type="SAM" id="MobiDB-lite"/>
    </source>
</evidence>
<dbReference type="EMBL" id="BAABAQ010000021">
    <property type="protein sequence ID" value="GAA4209768.1"/>
    <property type="molecule type" value="Genomic_DNA"/>
</dbReference>
<feature type="region of interest" description="Disordered" evidence="1">
    <location>
        <begin position="1"/>
        <end position="132"/>
    </location>
</feature>
<feature type="compositionally biased region" description="Basic and acidic residues" evidence="1">
    <location>
        <begin position="85"/>
        <end position="108"/>
    </location>
</feature>
<proteinExistence type="predicted"/>
<reference evidence="3" key="1">
    <citation type="journal article" date="2019" name="Int. J. Syst. Evol. Microbiol.">
        <title>The Global Catalogue of Microorganisms (GCM) 10K type strain sequencing project: providing services to taxonomists for standard genome sequencing and annotation.</title>
        <authorList>
            <consortium name="The Broad Institute Genomics Platform"/>
            <consortium name="The Broad Institute Genome Sequencing Center for Infectious Disease"/>
            <person name="Wu L."/>
            <person name="Ma J."/>
        </authorList>
    </citation>
    <scope>NUCLEOTIDE SEQUENCE [LARGE SCALE GENOMIC DNA]</scope>
    <source>
        <strain evidence="3">JCM 17388</strain>
    </source>
</reference>
<name>A0ABP8BLG2_9ACTN</name>
<dbReference type="Proteomes" id="UP001501251">
    <property type="component" value="Unassembled WGS sequence"/>
</dbReference>
<gene>
    <name evidence="2" type="ORF">GCM10022252_76670</name>
</gene>
<protein>
    <submittedName>
        <fullName evidence="2">Uncharacterized protein</fullName>
    </submittedName>
</protein>
<sequence>MLDMSEKRKSGEKGRSGKDKQGEHGYSRDVGHASEEVVRSGNLAFGPPPDDKGPPRVVSSAERKGVPATDTEARSPLGVGTSENRGAEKIASRKKDAGREKVGTDEAGRPYGVSHPEDVTGISPGKSGRRPR</sequence>